<feature type="compositionally biased region" description="Low complexity" evidence="1">
    <location>
        <begin position="1093"/>
        <end position="1127"/>
    </location>
</feature>
<protein>
    <submittedName>
        <fullName evidence="2">Uncharacterized protein</fullName>
    </submittedName>
</protein>
<name>A0A8H7NZC3_9APHY</name>
<feature type="compositionally biased region" description="Basic residues" evidence="1">
    <location>
        <begin position="1138"/>
        <end position="1150"/>
    </location>
</feature>
<feature type="compositionally biased region" description="Polar residues" evidence="1">
    <location>
        <begin position="1069"/>
        <end position="1092"/>
    </location>
</feature>
<feature type="compositionally biased region" description="Polar residues" evidence="1">
    <location>
        <begin position="989"/>
        <end position="998"/>
    </location>
</feature>
<feature type="region of interest" description="Disordered" evidence="1">
    <location>
        <begin position="324"/>
        <end position="358"/>
    </location>
</feature>
<feature type="compositionally biased region" description="Low complexity" evidence="1">
    <location>
        <begin position="810"/>
        <end position="821"/>
    </location>
</feature>
<feature type="compositionally biased region" description="Low complexity" evidence="1">
    <location>
        <begin position="962"/>
        <end position="982"/>
    </location>
</feature>
<feature type="compositionally biased region" description="Low complexity" evidence="1">
    <location>
        <begin position="1051"/>
        <end position="1066"/>
    </location>
</feature>
<evidence type="ECO:0000256" key="1">
    <source>
        <dbReference type="SAM" id="MobiDB-lite"/>
    </source>
</evidence>
<feature type="compositionally biased region" description="Polar residues" evidence="1">
    <location>
        <begin position="1035"/>
        <end position="1048"/>
    </location>
</feature>
<feature type="compositionally biased region" description="Polar residues" evidence="1">
    <location>
        <begin position="274"/>
        <end position="284"/>
    </location>
</feature>
<feature type="region of interest" description="Disordered" evidence="1">
    <location>
        <begin position="217"/>
        <end position="306"/>
    </location>
</feature>
<reference evidence="2" key="2">
    <citation type="journal article" name="Front. Microbiol.">
        <title>Degradative Capacity of Two Strains of Rhodonia placenta: From Phenotype to Genotype.</title>
        <authorList>
            <person name="Kolle M."/>
            <person name="Horta M.A.C."/>
            <person name="Nowrousian M."/>
            <person name="Ohm R.A."/>
            <person name="Benz J.P."/>
            <person name="Pilgard A."/>
        </authorList>
    </citation>
    <scope>NUCLEOTIDE SEQUENCE</scope>
    <source>
        <strain evidence="2">FPRL280</strain>
    </source>
</reference>
<reference evidence="2" key="1">
    <citation type="submission" date="2020-11" db="EMBL/GenBank/DDBJ databases">
        <authorList>
            <person name="Koelle M."/>
            <person name="Horta M.A.C."/>
            <person name="Nowrousian M."/>
            <person name="Ohm R.A."/>
            <person name="Benz P."/>
            <person name="Pilgard A."/>
        </authorList>
    </citation>
    <scope>NUCLEOTIDE SEQUENCE</scope>
    <source>
        <strain evidence="2">FPRL280</strain>
    </source>
</reference>
<dbReference type="Proteomes" id="UP000639403">
    <property type="component" value="Unassembled WGS sequence"/>
</dbReference>
<dbReference type="AlphaFoldDB" id="A0A8H7NZC3"/>
<feature type="compositionally biased region" description="Polar residues" evidence="1">
    <location>
        <begin position="499"/>
        <end position="508"/>
    </location>
</feature>
<feature type="compositionally biased region" description="Low complexity" evidence="1">
    <location>
        <begin position="559"/>
        <end position="576"/>
    </location>
</feature>
<organism evidence="2 3">
    <name type="scientific">Rhodonia placenta</name>
    <dbReference type="NCBI Taxonomy" id="104341"/>
    <lineage>
        <taxon>Eukaryota</taxon>
        <taxon>Fungi</taxon>
        <taxon>Dikarya</taxon>
        <taxon>Basidiomycota</taxon>
        <taxon>Agaricomycotina</taxon>
        <taxon>Agaricomycetes</taxon>
        <taxon>Polyporales</taxon>
        <taxon>Adustoporiaceae</taxon>
        <taxon>Rhodonia</taxon>
    </lineage>
</organism>
<feature type="compositionally biased region" description="Polar residues" evidence="1">
    <location>
        <begin position="443"/>
        <end position="455"/>
    </location>
</feature>
<feature type="region of interest" description="Disordered" evidence="1">
    <location>
        <begin position="694"/>
        <end position="1150"/>
    </location>
</feature>
<feature type="compositionally biased region" description="Polar residues" evidence="1">
    <location>
        <begin position="838"/>
        <end position="865"/>
    </location>
</feature>
<feature type="compositionally biased region" description="Low complexity" evidence="1">
    <location>
        <begin position="479"/>
        <end position="491"/>
    </location>
</feature>
<feature type="region of interest" description="Disordered" evidence="1">
    <location>
        <begin position="41"/>
        <end position="99"/>
    </location>
</feature>
<sequence>MSADTTTRTYARARSPKTLRRSQSLFGAIKTLISTPLAWFQSPSDFEDIPGKRRRNPQVLEPEREEGQRKRQRVRSPSPSTGPPHQRQLRAQHSPSTGSTIPGCYLPRCIYGIHLRAAVLARRDDFTYSQSFGPTPEYHARQATEPPPVSTLKSNPAFVKPPPASTPLTAERTMTLGSITESQQRLMPGTEPIPTRTTQHIQPSKIKDKRWFDLTDKKEKRVAPEDGAGLKPYAGRGGVKKMLAKRRAEEEEEVEKEDQEEEEDAMGPAESAEEISQTRQSQVSIEAPLGDPEFAPGAPTSGPSLLRVGRTGVLKHAPSALRAKNTFSALYDDEDEDMESETQESPKPAPMYKPPAGFSFAKDTSITFDKGGKDAPIASLPFSLSSTSRVSSSAPTNQAAANRTSDSFTSGFLRTDSSGSSTVIPTDAAGPEPDARAMPPSTPVMQTVPQISLTPATPLPQASFASTAPKALPKLSEPGASGSGQSTAGASEKIPDFFSKSSIFSKPTATIAPPPPLVFNKPGTPPSATNDASDTAANGTSAPPVWGTSSMSAFGIPAQSGATGTTPVTTQTAASPFGKPTTATPDTASFGALDKGKGVDRSGVGSSGFAAPSQPAEPSTEAPSSFTPAAPEKPAVAPSASSFSFAPAKPTDASVAVTPSPFGFSATAKSADSSVAPTPVSFSFAAPAKAEASAATGAPSIGLAPPAKVNEPSNSSPFVFGPSTAKAPEQPKPSPFGNLTGFGAPSASHSSGGGEAAKSMFAFGPTSTSPAPAPNGASVEAAKPLFGTGSSSPFAFEQTSSTAPKEAPDSSKPSFSFASASPTPPGTANGASMFGFGSSAQSATSTSPFGGSGASNGPNDSNKFSFATATPATPITPPKNDQEVSMDESPIRGSGMDTNGNGNGKEPLKVTTSFSFSQPTATSSPFGQTAQSGSTFAFGPTASSSNPFGTKPAENKTEAPNTPTSFGGFGTSASTGPGFSFTQKAPEASQASASTNPFGATGGFGQSATTPSTTSTFAFGPSAASGSGFGQPSANSTSNPVSPFTSAPSYAFSNTPTSTTAPSNPFGFTGSQPASPATSNAGLPSSSSNTGGAFSFASANATPAASPASPFGASAAAPAANGTPGFTMGSAPPPASRPVKKLPSRRGGKR</sequence>
<feature type="compositionally biased region" description="Acidic residues" evidence="1">
    <location>
        <begin position="250"/>
        <end position="265"/>
    </location>
</feature>
<feature type="compositionally biased region" description="Polar residues" evidence="1">
    <location>
        <begin position="526"/>
        <end position="552"/>
    </location>
</feature>
<evidence type="ECO:0000313" key="3">
    <source>
        <dbReference type="Proteomes" id="UP000639403"/>
    </source>
</evidence>
<feature type="compositionally biased region" description="Low complexity" evidence="1">
    <location>
        <begin position="633"/>
        <end position="650"/>
    </location>
</feature>
<proteinExistence type="predicted"/>
<feature type="region of interest" description="Disordered" evidence="1">
    <location>
        <begin position="132"/>
        <end position="168"/>
    </location>
</feature>
<dbReference type="EMBL" id="JADOXO010000164">
    <property type="protein sequence ID" value="KAF9810832.1"/>
    <property type="molecule type" value="Genomic_DNA"/>
</dbReference>
<gene>
    <name evidence="2" type="ORF">IEO21_06780</name>
</gene>
<feature type="compositionally biased region" description="Polar residues" evidence="1">
    <location>
        <begin position="788"/>
        <end position="803"/>
    </location>
</feature>
<comment type="caution">
    <text evidence="2">The sequence shown here is derived from an EMBL/GenBank/DDBJ whole genome shotgun (WGS) entry which is preliminary data.</text>
</comment>
<feature type="compositionally biased region" description="Polar residues" evidence="1">
    <location>
        <begin position="667"/>
        <end position="676"/>
    </location>
</feature>
<accession>A0A8H7NZC3</accession>
<feature type="compositionally biased region" description="Polar residues" evidence="1">
    <location>
        <begin position="910"/>
        <end position="948"/>
    </location>
</feature>
<feature type="compositionally biased region" description="Low complexity" evidence="1">
    <location>
        <begin position="1006"/>
        <end position="1034"/>
    </location>
</feature>
<feature type="region of interest" description="Disordered" evidence="1">
    <location>
        <begin position="182"/>
        <end position="202"/>
    </location>
</feature>
<feature type="compositionally biased region" description="Polar residues" evidence="1">
    <location>
        <begin position="397"/>
        <end position="424"/>
    </location>
</feature>
<evidence type="ECO:0000313" key="2">
    <source>
        <dbReference type="EMBL" id="KAF9810832.1"/>
    </source>
</evidence>
<feature type="compositionally biased region" description="Low complexity" evidence="1">
    <location>
        <begin position="384"/>
        <end position="396"/>
    </location>
</feature>
<feature type="compositionally biased region" description="Polar residues" evidence="1">
    <location>
        <begin position="89"/>
        <end position="99"/>
    </location>
</feature>
<feature type="compositionally biased region" description="Acidic residues" evidence="1">
    <location>
        <begin position="331"/>
        <end position="342"/>
    </location>
</feature>
<feature type="compositionally biased region" description="Low complexity" evidence="1">
    <location>
        <begin position="741"/>
        <end position="750"/>
    </location>
</feature>
<feature type="region of interest" description="Disordered" evidence="1">
    <location>
        <begin position="384"/>
        <end position="677"/>
    </location>
</feature>